<gene>
    <name evidence="1" type="ORF">SASPL_120616</name>
</gene>
<dbReference type="Proteomes" id="UP000298416">
    <property type="component" value="Unassembled WGS sequence"/>
</dbReference>
<accession>A0A8X8ZU42</accession>
<name>A0A8X8ZU42_SALSN</name>
<organism evidence="1">
    <name type="scientific">Salvia splendens</name>
    <name type="common">Scarlet sage</name>
    <dbReference type="NCBI Taxonomy" id="180675"/>
    <lineage>
        <taxon>Eukaryota</taxon>
        <taxon>Viridiplantae</taxon>
        <taxon>Streptophyta</taxon>
        <taxon>Embryophyta</taxon>
        <taxon>Tracheophyta</taxon>
        <taxon>Spermatophyta</taxon>
        <taxon>Magnoliopsida</taxon>
        <taxon>eudicotyledons</taxon>
        <taxon>Gunneridae</taxon>
        <taxon>Pentapetalae</taxon>
        <taxon>asterids</taxon>
        <taxon>lamiids</taxon>
        <taxon>Lamiales</taxon>
        <taxon>Lamiaceae</taxon>
        <taxon>Nepetoideae</taxon>
        <taxon>Mentheae</taxon>
        <taxon>Salviinae</taxon>
        <taxon>Salvia</taxon>
        <taxon>Salvia subgen. Calosphace</taxon>
        <taxon>core Calosphace</taxon>
    </lineage>
</organism>
<reference evidence="1" key="1">
    <citation type="submission" date="2018-01" db="EMBL/GenBank/DDBJ databases">
        <authorList>
            <person name="Mao J.F."/>
        </authorList>
    </citation>
    <scope>NUCLEOTIDE SEQUENCE</scope>
    <source>
        <strain evidence="1">Huo1</strain>
        <tissue evidence="1">Leaf</tissue>
    </source>
</reference>
<evidence type="ECO:0000313" key="2">
    <source>
        <dbReference type="Proteomes" id="UP000298416"/>
    </source>
</evidence>
<proteinExistence type="predicted"/>
<comment type="caution">
    <text evidence="1">The sequence shown here is derived from an EMBL/GenBank/DDBJ whole genome shotgun (WGS) entry which is preliminary data.</text>
</comment>
<evidence type="ECO:0000313" key="1">
    <source>
        <dbReference type="EMBL" id="KAG6418412.1"/>
    </source>
</evidence>
<reference evidence="1" key="2">
    <citation type="submission" date="2020-08" db="EMBL/GenBank/DDBJ databases">
        <title>Plant Genome Project.</title>
        <authorList>
            <person name="Zhang R.-G."/>
        </authorList>
    </citation>
    <scope>NUCLEOTIDE SEQUENCE</scope>
    <source>
        <strain evidence="1">Huo1</strain>
        <tissue evidence="1">Leaf</tissue>
    </source>
</reference>
<keyword evidence="2" id="KW-1185">Reference proteome</keyword>
<sequence>MEERLTKPNCMPSRFSKGKKQMQTLDTPIPEIDYTSSLVSSYCQNPTALEDDDIMRRAEELRAEGIDNLDLDAIFFLELHGKVKKRKQILGRCRKCNKINSPISYFSICICTLDRQRPEEDGRALRAATSRSVCYEEKVGDSALQFRALLVLGHYIKELTMFPSTRNVLEKTGALLGNVLRNNSKEANG</sequence>
<dbReference type="EMBL" id="PNBA02000007">
    <property type="protein sequence ID" value="KAG6418412.1"/>
    <property type="molecule type" value="Genomic_DNA"/>
</dbReference>
<dbReference type="AlphaFoldDB" id="A0A8X8ZU42"/>
<protein>
    <submittedName>
        <fullName evidence="1">Uncharacterized protein</fullName>
    </submittedName>
</protein>